<evidence type="ECO:0000313" key="3">
    <source>
        <dbReference type="Proteomes" id="UP001280121"/>
    </source>
</evidence>
<evidence type="ECO:0000313" key="2">
    <source>
        <dbReference type="EMBL" id="KAK2640291.1"/>
    </source>
</evidence>
<dbReference type="EMBL" id="JANJYI010000008">
    <property type="protein sequence ID" value="KAK2640291.1"/>
    <property type="molecule type" value="Genomic_DNA"/>
</dbReference>
<sequence>MSIIQNQVDNVGNNEDNEELVQMERPARRLQRFSSNAPDIAGTSEVHANVTPDDSDNALMWVIPGAKSYSFGIGGSRNLDEPTCMIYKGQFFPTKKDLKRLVEHFAMQHNFEWKMKRSNKITLYLVCLMDNCKWKLRAVRRDNATYFQCNKDGKFLYFFMSLGASFRAFLRCMCQVIAVDDTLLKGRFGGTMFVATVQDGNE</sequence>
<dbReference type="InterPro" id="IPR004332">
    <property type="entry name" value="Transposase_MuDR"/>
</dbReference>
<feature type="domain" description="Transposase MuDR plant" evidence="1">
    <location>
        <begin position="88"/>
        <end position="148"/>
    </location>
</feature>
<name>A0AAD9WR39_9ROSI</name>
<dbReference type="Proteomes" id="UP001280121">
    <property type="component" value="Unassembled WGS sequence"/>
</dbReference>
<proteinExistence type="predicted"/>
<accession>A0AAD9WR39</accession>
<protein>
    <recommendedName>
        <fullName evidence="1">Transposase MuDR plant domain-containing protein</fullName>
    </recommendedName>
</protein>
<reference evidence="2" key="1">
    <citation type="journal article" date="2023" name="Plant J.">
        <title>Genome sequences and population genomics provide insights into the demographic history, inbreeding, and mutation load of two 'living fossil' tree species of Dipteronia.</title>
        <authorList>
            <person name="Feng Y."/>
            <person name="Comes H.P."/>
            <person name="Chen J."/>
            <person name="Zhu S."/>
            <person name="Lu R."/>
            <person name="Zhang X."/>
            <person name="Li P."/>
            <person name="Qiu J."/>
            <person name="Olsen K.M."/>
            <person name="Qiu Y."/>
        </authorList>
    </citation>
    <scope>NUCLEOTIDE SEQUENCE</scope>
    <source>
        <strain evidence="2">KIB01</strain>
    </source>
</reference>
<dbReference type="AlphaFoldDB" id="A0AAD9WR39"/>
<dbReference type="Pfam" id="PF03108">
    <property type="entry name" value="DBD_Tnp_Mut"/>
    <property type="match status" value="1"/>
</dbReference>
<organism evidence="2 3">
    <name type="scientific">Dipteronia dyeriana</name>
    <dbReference type="NCBI Taxonomy" id="168575"/>
    <lineage>
        <taxon>Eukaryota</taxon>
        <taxon>Viridiplantae</taxon>
        <taxon>Streptophyta</taxon>
        <taxon>Embryophyta</taxon>
        <taxon>Tracheophyta</taxon>
        <taxon>Spermatophyta</taxon>
        <taxon>Magnoliopsida</taxon>
        <taxon>eudicotyledons</taxon>
        <taxon>Gunneridae</taxon>
        <taxon>Pentapetalae</taxon>
        <taxon>rosids</taxon>
        <taxon>malvids</taxon>
        <taxon>Sapindales</taxon>
        <taxon>Sapindaceae</taxon>
        <taxon>Hippocastanoideae</taxon>
        <taxon>Acereae</taxon>
        <taxon>Dipteronia</taxon>
    </lineage>
</organism>
<comment type="caution">
    <text evidence="2">The sequence shown here is derived from an EMBL/GenBank/DDBJ whole genome shotgun (WGS) entry which is preliminary data.</text>
</comment>
<gene>
    <name evidence="2" type="ORF">Ddye_028086</name>
</gene>
<keyword evidence="3" id="KW-1185">Reference proteome</keyword>
<evidence type="ECO:0000259" key="1">
    <source>
        <dbReference type="Pfam" id="PF03108"/>
    </source>
</evidence>